<sequence>MKVLLVASTGGHLAQLLAVGDAWSAHERHWVTFRKADALSALAGEKVTWAFHPTTRNAWNALRNQVLAVVTLLRDRPDVVVSTGAGVSVPFFVAARVLRVRTMYIEVFDRVDEPTLSGRLNYPLSDAFCLQWDEQLSAYPEGVVVGRTL</sequence>
<dbReference type="Proteomes" id="UP001595685">
    <property type="component" value="Unassembled WGS sequence"/>
</dbReference>
<evidence type="ECO:0000256" key="4">
    <source>
        <dbReference type="ARBA" id="ARBA00022989"/>
    </source>
</evidence>
<name>A0ABV7WAT0_9MICO</name>
<dbReference type="RefSeq" id="WP_340296060.1">
    <property type="nucleotide sequence ID" value="NZ_JBBEOI010000392.1"/>
</dbReference>
<dbReference type="PANTHER" id="PTHR12154:SF4">
    <property type="entry name" value="UDP-N-ACETYLGLUCOSAMINE TRANSFERASE SUBUNIT ALG14 HOMOLOG"/>
    <property type="match status" value="1"/>
</dbReference>
<gene>
    <name evidence="6" type="primary">pssD</name>
    <name evidence="6" type="ORF">ACFOLH_00820</name>
</gene>
<keyword evidence="7" id="KW-1185">Reference proteome</keyword>
<evidence type="ECO:0000313" key="6">
    <source>
        <dbReference type="EMBL" id="MFC3686879.1"/>
    </source>
</evidence>
<evidence type="ECO:0000256" key="2">
    <source>
        <dbReference type="ARBA" id="ARBA00022692"/>
    </source>
</evidence>
<reference evidence="7" key="1">
    <citation type="journal article" date="2019" name="Int. J. Syst. Evol. Microbiol.">
        <title>The Global Catalogue of Microorganisms (GCM) 10K type strain sequencing project: providing services to taxonomists for standard genome sequencing and annotation.</title>
        <authorList>
            <consortium name="The Broad Institute Genomics Platform"/>
            <consortium name="The Broad Institute Genome Sequencing Center for Infectious Disease"/>
            <person name="Wu L."/>
            <person name="Ma J."/>
        </authorList>
    </citation>
    <scope>NUCLEOTIDE SEQUENCE [LARGE SCALE GENOMIC DNA]</scope>
    <source>
        <strain evidence="7">NCAIM B.02333</strain>
    </source>
</reference>
<protein>
    <submittedName>
        <fullName evidence="6">PssD/Cps14F family polysaccharide biosynthesis glycosyltransferase</fullName>
    </submittedName>
</protein>
<organism evidence="6 7">
    <name type="scientific">Aquipuribacter hungaricus</name>
    <dbReference type="NCBI Taxonomy" id="545624"/>
    <lineage>
        <taxon>Bacteria</taxon>
        <taxon>Bacillati</taxon>
        <taxon>Actinomycetota</taxon>
        <taxon>Actinomycetes</taxon>
        <taxon>Micrococcales</taxon>
        <taxon>Intrasporangiaceae</taxon>
        <taxon>Aquipuribacter</taxon>
    </lineage>
</organism>
<dbReference type="Gene3D" id="3.40.50.2000">
    <property type="entry name" value="Glycogen Phosphorylase B"/>
    <property type="match status" value="1"/>
</dbReference>
<dbReference type="EMBL" id="JBHRWW010000001">
    <property type="protein sequence ID" value="MFC3686879.1"/>
    <property type="molecule type" value="Genomic_DNA"/>
</dbReference>
<evidence type="ECO:0000256" key="3">
    <source>
        <dbReference type="ARBA" id="ARBA00022824"/>
    </source>
</evidence>
<comment type="subcellular location">
    <subcellularLocation>
        <location evidence="1">Endoplasmic reticulum membrane</location>
        <topology evidence="1">Single-pass membrane protein</topology>
    </subcellularLocation>
</comment>
<keyword evidence="5" id="KW-0472">Membrane</keyword>
<dbReference type="PANTHER" id="PTHR12154">
    <property type="entry name" value="GLYCOSYL TRANSFERASE-RELATED"/>
    <property type="match status" value="1"/>
</dbReference>
<keyword evidence="2" id="KW-0812">Transmembrane</keyword>
<keyword evidence="4" id="KW-1133">Transmembrane helix</keyword>
<accession>A0ABV7WAT0</accession>
<comment type="caution">
    <text evidence="6">The sequence shown here is derived from an EMBL/GenBank/DDBJ whole genome shotgun (WGS) entry which is preliminary data.</text>
</comment>
<evidence type="ECO:0000313" key="7">
    <source>
        <dbReference type="Proteomes" id="UP001595685"/>
    </source>
</evidence>
<dbReference type="SUPFAM" id="SSF53756">
    <property type="entry name" value="UDP-Glycosyltransferase/glycogen phosphorylase"/>
    <property type="match status" value="1"/>
</dbReference>
<keyword evidence="3" id="KW-0256">Endoplasmic reticulum</keyword>
<dbReference type="Pfam" id="PF08660">
    <property type="entry name" value="Alg14"/>
    <property type="match status" value="1"/>
</dbReference>
<dbReference type="InterPro" id="IPR013969">
    <property type="entry name" value="Oligosacch_biosynth_Alg14"/>
</dbReference>
<proteinExistence type="predicted"/>
<dbReference type="NCBIfam" id="NF041549">
    <property type="entry name" value="PssD"/>
    <property type="match status" value="1"/>
</dbReference>
<evidence type="ECO:0000256" key="1">
    <source>
        <dbReference type="ARBA" id="ARBA00004389"/>
    </source>
</evidence>
<evidence type="ECO:0000256" key="5">
    <source>
        <dbReference type="ARBA" id="ARBA00023136"/>
    </source>
</evidence>